<dbReference type="EMBL" id="QZAA01000056">
    <property type="protein sequence ID" value="RQD77727.1"/>
    <property type="molecule type" value="Genomic_DNA"/>
</dbReference>
<sequence>MADYLEMARQWEKNRKKQVDDGLLLSLFSEATNELDRDYYPGAFRWIEKNRPELDREITQAEQALNQTWLQAREGRATLEDFEEALKGYCDAIKVSIKVFGGANNGR</sequence>
<evidence type="ECO:0000313" key="1">
    <source>
        <dbReference type="EMBL" id="RQD77727.1"/>
    </source>
</evidence>
<proteinExistence type="predicted"/>
<dbReference type="Proteomes" id="UP000285138">
    <property type="component" value="Unassembled WGS sequence"/>
</dbReference>
<accession>A0A424YHN0</accession>
<dbReference type="AlphaFoldDB" id="A0A424YHN0"/>
<reference evidence="1 2" key="1">
    <citation type="submission" date="2018-08" db="EMBL/GenBank/DDBJ databases">
        <title>The metabolism and importance of syntrophic acetate oxidation coupled to methane or sulfide production in haloalkaline environments.</title>
        <authorList>
            <person name="Timmers P.H.A."/>
            <person name="Vavourakis C.D."/>
            <person name="Sorokin D.Y."/>
            <person name="Sinninghe Damste J.S."/>
            <person name="Muyzer G."/>
            <person name="Stams A.J.M."/>
            <person name="Plugge C.M."/>
        </authorList>
    </citation>
    <scope>NUCLEOTIDE SEQUENCE [LARGE SCALE GENOMIC DNA]</scope>
    <source>
        <strain evidence="1">MSAO_Bac1</strain>
    </source>
</reference>
<comment type="caution">
    <text evidence="1">The sequence shown here is derived from an EMBL/GenBank/DDBJ whole genome shotgun (WGS) entry which is preliminary data.</text>
</comment>
<gene>
    <name evidence="1" type="ORF">D5R97_01780</name>
</gene>
<organism evidence="1 2">
    <name type="scientific">Candidatus Syntrophonatronum acetioxidans</name>
    <dbReference type="NCBI Taxonomy" id="1795816"/>
    <lineage>
        <taxon>Bacteria</taxon>
        <taxon>Bacillati</taxon>
        <taxon>Bacillota</taxon>
        <taxon>Clostridia</taxon>
        <taxon>Eubacteriales</taxon>
        <taxon>Syntrophomonadaceae</taxon>
        <taxon>Candidatus Syntrophonatronum</taxon>
    </lineage>
</organism>
<protein>
    <submittedName>
        <fullName evidence="1">Uncharacterized protein</fullName>
    </submittedName>
</protein>
<name>A0A424YHN0_9FIRM</name>
<evidence type="ECO:0000313" key="2">
    <source>
        <dbReference type="Proteomes" id="UP000285138"/>
    </source>
</evidence>